<dbReference type="OrthoDB" id="3552558at2759"/>
<sequence length="274" mass="30861">MTSCADLVDPEVNLFRGDMATPRPTPPRFYEPLENATWGDRFSHMVMNYINHPSLLQETPTGQLWNCQPSSVLNPDLGHFIAHLSKTILVTDPAYPELFHETGLDGLPNLHHVTITIATRIVDRTEDPPGRCHEILVVAKGYDSADNVFGNTDEDIDFMGCYGPGFRFCMDAGGWADAPVNLLLPILRDIFGDWRCVVEYLKYMIRQIMARAGTEAHPLVHMHILGDGLNFRREMLRIAGTIEIGFDIVDGAPTDISKNNMVWQVLQNGRWEDL</sequence>
<dbReference type="InParanoid" id="A0A194XJ53"/>
<protein>
    <submittedName>
        <fullName evidence="1">Uncharacterized protein</fullName>
    </submittedName>
</protein>
<dbReference type="KEGG" id="psco:LY89DRAFT_472673"/>
<evidence type="ECO:0000313" key="1">
    <source>
        <dbReference type="EMBL" id="KUJ20151.1"/>
    </source>
</evidence>
<accession>A0A194XJ53</accession>
<reference evidence="1 2" key="1">
    <citation type="submission" date="2015-10" db="EMBL/GenBank/DDBJ databases">
        <title>Full genome of DAOMC 229536 Phialocephala scopiformis, a fungal endophyte of spruce producing the potent anti-insectan compound rugulosin.</title>
        <authorList>
            <consortium name="DOE Joint Genome Institute"/>
            <person name="Walker A.K."/>
            <person name="Frasz S.L."/>
            <person name="Seifert K.A."/>
            <person name="Miller J.D."/>
            <person name="Mondo S.J."/>
            <person name="Labutti K."/>
            <person name="Lipzen A."/>
            <person name="Dockter R."/>
            <person name="Kennedy M."/>
            <person name="Grigoriev I.V."/>
            <person name="Spatafora J.W."/>
        </authorList>
    </citation>
    <scope>NUCLEOTIDE SEQUENCE [LARGE SCALE GENOMIC DNA]</scope>
    <source>
        <strain evidence="1 2">CBS 120377</strain>
    </source>
</reference>
<proteinExistence type="predicted"/>
<name>A0A194XJ53_MOLSC</name>
<dbReference type="AlphaFoldDB" id="A0A194XJ53"/>
<dbReference type="Proteomes" id="UP000070700">
    <property type="component" value="Unassembled WGS sequence"/>
</dbReference>
<dbReference type="RefSeq" id="XP_018074506.1">
    <property type="nucleotide sequence ID" value="XM_018207776.1"/>
</dbReference>
<dbReference type="EMBL" id="KQ947410">
    <property type="protein sequence ID" value="KUJ20151.1"/>
    <property type="molecule type" value="Genomic_DNA"/>
</dbReference>
<gene>
    <name evidence="1" type="ORF">LY89DRAFT_472673</name>
</gene>
<keyword evidence="2" id="KW-1185">Reference proteome</keyword>
<organism evidence="1 2">
    <name type="scientific">Mollisia scopiformis</name>
    <name type="common">Conifer needle endophyte fungus</name>
    <name type="synonym">Phialocephala scopiformis</name>
    <dbReference type="NCBI Taxonomy" id="149040"/>
    <lineage>
        <taxon>Eukaryota</taxon>
        <taxon>Fungi</taxon>
        <taxon>Dikarya</taxon>
        <taxon>Ascomycota</taxon>
        <taxon>Pezizomycotina</taxon>
        <taxon>Leotiomycetes</taxon>
        <taxon>Helotiales</taxon>
        <taxon>Mollisiaceae</taxon>
        <taxon>Mollisia</taxon>
    </lineage>
</organism>
<dbReference type="GeneID" id="28817502"/>
<evidence type="ECO:0000313" key="2">
    <source>
        <dbReference type="Proteomes" id="UP000070700"/>
    </source>
</evidence>